<proteinExistence type="predicted"/>
<keyword evidence="3" id="KW-1185">Reference proteome</keyword>
<feature type="transmembrane region" description="Helical" evidence="1">
    <location>
        <begin position="12"/>
        <end position="35"/>
    </location>
</feature>
<feature type="transmembrane region" description="Helical" evidence="1">
    <location>
        <begin position="68"/>
        <end position="91"/>
    </location>
</feature>
<dbReference type="EMBL" id="SLXA01000005">
    <property type="protein sequence ID" value="TCO84745.1"/>
    <property type="molecule type" value="Genomic_DNA"/>
</dbReference>
<protein>
    <submittedName>
        <fullName evidence="2">Putative membrane protein (TIGR04086 family)</fullName>
    </submittedName>
</protein>
<name>A0A4R2LMB2_9FIRM</name>
<dbReference type="RefSeq" id="WP_165873325.1">
    <property type="nucleotide sequence ID" value="NZ_JANKAQ010000007.1"/>
</dbReference>
<dbReference type="Pfam" id="PF12670">
    <property type="entry name" value="DUF3792"/>
    <property type="match status" value="1"/>
</dbReference>
<reference evidence="2 3" key="1">
    <citation type="submission" date="2019-03" db="EMBL/GenBank/DDBJ databases">
        <title>Genomic Encyclopedia of Type Strains, Phase IV (KMG-IV): sequencing the most valuable type-strain genomes for metagenomic binning, comparative biology and taxonomic classification.</title>
        <authorList>
            <person name="Goeker M."/>
        </authorList>
    </citation>
    <scope>NUCLEOTIDE SEQUENCE [LARGE SCALE GENOMIC DNA]</scope>
    <source>
        <strain evidence="2 3">DSM 28559</strain>
    </source>
</reference>
<organism evidence="2 3">
    <name type="scientific">Frisingicoccus caecimuris</name>
    <dbReference type="NCBI Taxonomy" id="1796636"/>
    <lineage>
        <taxon>Bacteria</taxon>
        <taxon>Bacillati</taxon>
        <taxon>Bacillota</taxon>
        <taxon>Clostridia</taxon>
        <taxon>Lachnospirales</taxon>
        <taxon>Lachnospiraceae</taxon>
        <taxon>Frisingicoccus</taxon>
    </lineage>
</organism>
<comment type="caution">
    <text evidence="2">The sequence shown here is derived from an EMBL/GenBank/DDBJ whole genome shotgun (WGS) entry which is preliminary data.</text>
</comment>
<evidence type="ECO:0000313" key="2">
    <source>
        <dbReference type="EMBL" id="TCO84745.1"/>
    </source>
</evidence>
<keyword evidence="1" id="KW-0812">Transmembrane</keyword>
<evidence type="ECO:0000313" key="3">
    <source>
        <dbReference type="Proteomes" id="UP000295711"/>
    </source>
</evidence>
<dbReference type="InterPro" id="IPR023804">
    <property type="entry name" value="DUF3792_TM"/>
</dbReference>
<accession>A0A4R2LMB2</accession>
<sequence>MRTYTISILKALIISYVISAASLLALAGLLCWLDIAAAQLQIGMIVTYIGSCAVGGFYVGRKIKKREFLWGLIVGVLYYSIHIAAVIAVEGVQPERIVPGTALALLCMGSGMMGGMLS</sequence>
<dbReference type="AlphaFoldDB" id="A0A4R2LMB2"/>
<dbReference type="Proteomes" id="UP000295711">
    <property type="component" value="Unassembled WGS sequence"/>
</dbReference>
<dbReference type="NCBIfam" id="TIGR04086">
    <property type="entry name" value="TIGR04086_membr"/>
    <property type="match status" value="1"/>
</dbReference>
<gene>
    <name evidence="2" type="ORF">EV212_1056</name>
</gene>
<keyword evidence="1" id="KW-1133">Transmembrane helix</keyword>
<keyword evidence="1" id="KW-0472">Membrane</keyword>
<feature type="transmembrane region" description="Helical" evidence="1">
    <location>
        <begin position="41"/>
        <end position="59"/>
    </location>
</feature>
<evidence type="ECO:0000256" key="1">
    <source>
        <dbReference type="SAM" id="Phobius"/>
    </source>
</evidence>